<organism evidence="2">
    <name type="scientific">Pseudogymnoascus destructans</name>
    <dbReference type="NCBI Taxonomy" id="655981"/>
    <lineage>
        <taxon>Eukaryota</taxon>
        <taxon>Fungi</taxon>
        <taxon>Dikarya</taxon>
        <taxon>Ascomycota</taxon>
        <taxon>Pezizomycotina</taxon>
        <taxon>Leotiomycetes</taxon>
        <taxon>Thelebolales</taxon>
        <taxon>Thelebolaceae</taxon>
        <taxon>Pseudogymnoascus</taxon>
    </lineage>
</organism>
<proteinExistence type="predicted"/>
<dbReference type="OrthoDB" id="3443367at2759"/>
<gene>
    <name evidence="2" type="ORF">VC83_03945</name>
</gene>
<evidence type="ECO:0000256" key="1">
    <source>
        <dbReference type="SAM" id="MobiDB-lite"/>
    </source>
</evidence>
<feature type="compositionally biased region" description="Polar residues" evidence="1">
    <location>
        <begin position="161"/>
        <end position="177"/>
    </location>
</feature>
<dbReference type="RefSeq" id="XP_024324939.1">
    <property type="nucleotide sequence ID" value="XM_024467583.1"/>
</dbReference>
<protein>
    <submittedName>
        <fullName evidence="2">Uncharacterized protein</fullName>
    </submittedName>
</protein>
<dbReference type="Proteomes" id="UP000077154">
    <property type="component" value="Unassembled WGS sequence"/>
</dbReference>
<name>A0A177AC26_9PEZI</name>
<sequence>MPTTSNIGLDRVAYWIETRENRFEAFIPSNNHSSSYKNESNGGTSTPPNSSISSGFFEDQTADDLLHRCQDDPLIPSAEDIERTFWRGESQWRECLGLAKRQQTLSIPRSPGVLGLTQGVPLLPSQLCGLETIRGYPIWEFIHPEPDDMQSSMTHGMDDVANQTTPATLDGSDSTQPTSPPEVDGWNVNHARGYEKKFNLSIPEPTRYRLIEE</sequence>
<feature type="region of interest" description="Disordered" evidence="1">
    <location>
        <begin position="149"/>
        <end position="188"/>
    </location>
</feature>
<evidence type="ECO:0000313" key="2">
    <source>
        <dbReference type="EMBL" id="OAF59656.1"/>
    </source>
</evidence>
<dbReference type="VEuPathDB" id="FungiDB:GMDG_05074"/>
<feature type="compositionally biased region" description="Polar residues" evidence="1">
    <location>
        <begin position="28"/>
        <end position="54"/>
    </location>
</feature>
<accession>A0A177AC26</accession>
<dbReference type="EMBL" id="KV441393">
    <property type="protein sequence ID" value="OAF59656.1"/>
    <property type="molecule type" value="Genomic_DNA"/>
</dbReference>
<feature type="region of interest" description="Disordered" evidence="1">
    <location>
        <begin position="28"/>
        <end position="56"/>
    </location>
</feature>
<reference evidence="2" key="1">
    <citation type="submission" date="2016-03" db="EMBL/GenBank/DDBJ databases">
        <title>Updated assembly of Pseudogymnoascus destructans, the fungus causing white-nose syndrome of bats.</title>
        <authorList>
            <person name="Palmer J.M."/>
            <person name="Drees K.P."/>
            <person name="Foster J.T."/>
            <person name="Lindner D.L."/>
        </authorList>
    </citation>
    <scope>NUCLEOTIDE SEQUENCE [LARGE SCALE GENOMIC DNA]</scope>
    <source>
        <strain evidence="2">20631-21</strain>
    </source>
</reference>
<dbReference type="AlphaFoldDB" id="A0A177AC26"/>
<dbReference type="GeneID" id="36287018"/>